<dbReference type="EMBL" id="NCKU01000757">
    <property type="protein sequence ID" value="RWS14305.1"/>
    <property type="molecule type" value="Genomic_DNA"/>
</dbReference>
<dbReference type="Pfam" id="PF00702">
    <property type="entry name" value="Hydrolase"/>
    <property type="match status" value="1"/>
</dbReference>
<evidence type="ECO:0000256" key="3">
    <source>
        <dbReference type="ARBA" id="ARBA00023167"/>
    </source>
</evidence>
<dbReference type="InterPro" id="IPR023943">
    <property type="entry name" value="Enolase-ppase_E1"/>
</dbReference>
<accession>A0A3S3P896</accession>
<keyword evidence="5" id="KW-1185">Reference proteome</keyword>
<evidence type="ECO:0000256" key="2">
    <source>
        <dbReference type="ARBA" id="ARBA00022801"/>
    </source>
</evidence>
<dbReference type="SUPFAM" id="SSF56784">
    <property type="entry name" value="HAD-like"/>
    <property type="match status" value="1"/>
</dbReference>
<dbReference type="InterPro" id="IPR036412">
    <property type="entry name" value="HAD-like_sf"/>
</dbReference>
<evidence type="ECO:0000313" key="5">
    <source>
        <dbReference type="Proteomes" id="UP000285301"/>
    </source>
</evidence>
<proteinExistence type="predicted"/>
<dbReference type="PANTHER" id="PTHR20371">
    <property type="entry name" value="ENOLASE-PHOSPHATASE E1"/>
    <property type="match status" value="1"/>
</dbReference>
<dbReference type="InterPro" id="IPR023214">
    <property type="entry name" value="HAD_sf"/>
</dbReference>
<organism evidence="4 5">
    <name type="scientific">Dinothrombium tinctorium</name>
    <dbReference type="NCBI Taxonomy" id="1965070"/>
    <lineage>
        <taxon>Eukaryota</taxon>
        <taxon>Metazoa</taxon>
        <taxon>Ecdysozoa</taxon>
        <taxon>Arthropoda</taxon>
        <taxon>Chelicerata</taxon>
        <taxon>Arachnida</taxon>
        <taxon>Acari</taxon>
        <taxon>Acariformes</taxon>
        <taxon>Trombidiformes</taxon>
        <taxon>Prostigmata</taxon>
        <taxon>Anystina</taxon>
        <taxon>Parasitengona</taxon>
        <taxon>Trombidioidea</taxon>
        <taxon>Trombidiidae</taxon>
        <taxon>Dinothrombium</taxon>
    </lineage>
</organism>
<dbReference type="Proteomes" id="UP000285301">
    <property type="component" value="Unassembled WGS sequence"/>
</dbReference>
<evidence type="ECO:0000313" key="4">
    <source>
        <dbReference type="EMBL" id="RWS14305.1"/>
    </source>
</evidence>
<dbReference type="OrthoDB" id="6492594at2759"/>
<protein>
    <submittedName>
        <fullName evidence="4">Enolase-phosphatase E1-like protein 7</fullName>
    </submittedName>
</protein>
<keyword evidence="3" id="KW-0486">Methionine biosynthesis</keyword>
<gene>
    <name evidence="4" type="ORF">B4U79_17303</name>
</gene>
<evidence type="ECO:0000256" key="1">
    <source>
        <dbReference type="ARBA" id="ARBA00022605"/>
    </source>
</evidence>
<dbReference type="PANTHER" id="PTHR20371:SF1">
    <property type="entry name" value="ENOLASE-PHOSPHATASE E1"/>
    <property type="match status" value="1"/>
</dbReference>
<name>A0A3S3P896_9ACAR</name>
<dbReference type="GO" id="GO:0019509">
    <property type="term" value="P:L-methionine salvage from methylthioadenosine"/>
    <property type="evidence" value="ECO:0007669"/>
    <property type="project" value="InterPro"/>
</dbReference>
<reference evidence="4 5" key="1">
    <citation type="journal article" date="2018" name="Gigascience">
        <title>Genomes of trombidid mites reveal novel predicted allergens and laterally-transferred genes associated with secondary metabolism.</title>
        <authorList>
            <person name="Dong X."/>
            <person name="Chaisiri K."/>
            <person name="Xia D."/>
            <person name="Armstrong S.D."/>
            <person name="Fang Y."/>
            <person name="Donnelly M.J."/>
            <person name="Kadowaki T."/>
            <person name="McGarry J.W."/>
            <person name="Darby A.C."/>
            <person name="Makepeace B.L."/>
        </authorList>
    </citation>
    <scope>NUCLEOTIDE SEQUENCE [LARGE SCALE GENOMIC DNA]</scope>
    <source>
        <strain evidence="4">UoL-WK</strain>
    </source>
</reference>
<sequence length="261" mass="30624">MTVKVRKPTNIVLDIYGTMTSLKFINELQEYAKKNIEKYLREHWTERRMNRLLERLRKEIETLEDKEEMPILLDSDSCDSDDVLKSFADHCIWRINTHQESNSTMYLCEKIWEEGYNSKELKSHIFEDVPIALNDWRMNHFIKIYTLSTGDKKGQNLFFKSTIHGDLTPLIANYLDATAFGKEDPRCYANISQALRDKAEHLLFITDNPKEARAALSQCFQVVLIIRDGNKPLTEEETKEFNVVRSFEEIEFTKHDAVNCC</sequence>
<keyword evidence="1" id="KW-0028">Amino-acid biosynthesis</keyword>
<dbReference type="STRING" id="1965070.A0A3S3P896"/>
<dbReference type="NCBIfam" id="TIGR01691">
    <property type="entry name" value="enolase-ppase"/>
    <property type="match status" value="1"/>
</dbReference>
<dbReference type="GO" id="GO:0000287">
    <property type="term" value="F:magnesium ion binding"/>
    <property type="evidence" value="ECO:0007669"/>
    <property type="project" value="InterPro"/>
</dbReference>
<dbReference type="AlphaFoldDB" id="A0A3S3P896"/>
<dbReference type="SFLD" id="SFLDS00003">
    <property type="entry name" value="Haloacid_Dehalogenase"/>
    <property type="match status" value="1"/>
</dbReference>
<dbReference type="Gene3D" id="3.40.50.1000">
    <property type="entry name" value="HAD superfamily/HAD-like"/>
    <property type="match status" value="1"/>
</dbReference>
<comment type="caution">
    <text evidence="4">The sequence shown here is derived from an EMBL/GenBank/DDBJ whole genome shotgun (WGS) entry which is preliminary data.</text>
</comment>
<dbReference type="SFLD" id="SFLDG01129">
    <property type="entry name" value="C1.5:_HAD__Beta-PGM__Phosphata"/>
    <property type="match status" value="1"/>
</dbReference>
<keyword evidence="2" id="KW-0378">Hydrolase</keyword>
<dbReference type="GO" id="GO:0043874">
    <property type="term" value="F:acireductone synthase activity"/>
    <property type="evidence" value="ECO:0007669"/>
    <property type="project" value="InterPro"/>
</dbReference>